<evidence type="ECO:0000256" key="9">
    <source>
        <dbReference type="NCBIfam" id="TIGR00362"/>
    </source>
</evidence>
<comment type="subcellular location">
    <subcellularLocation>
        <location evidence="8">Cytoplasm</location>
    </subcellularLocation>
</comment>
<dbReference type="SMART" id="SM00760">
    <property type="entry name" value="Bac_DnaA_C"/>
    <property type="match status" value="1"/>
</dbReference>
<evidence type="ECO:0000256" key="1">
    <source>
        <dbReference type="ARBA" id="ARBA00006583"/>
    </source>
</evidence>
<evidence type="ECO:0000259" key="13">
    <source>
        <dbReference type="SMART" id="SM00382"/>
    </source>
</evidence>
<feature type="region of interest" description="Domain III, AAA+ region" evidence="8">
    <location>
        <begin position="217"/>
        <end position="433"/>
    </location>
</feature>
<dbReference type="Gene3D" id="3.40.50.300">
    <property type="entry name" value="P-loop containing nucleotide triphosphate hydrolases"/>
    <property type="match status" value="1"/>
</dbReference>
<dbReference type="NCBIfam" id="TIGR00362">
    <property type="entry name" value="DnaA"/>
    <property type="match status" value="1"/>
</dbReference>
<protein>
    <recommendedName>
        <fullName evidence="8 9">Chromosomal replication initiator protein DnaA</fullName>
    </recommendedName>
</protein>
<feature type="region of interest" description="Disordered" evidence="12">
    <location>
        <begin position="101"/>
        <end position="221"/>
    </location>
</feature>
<keyword evidence="5 8" id="KW-0067">ATP-binding</keyword>
<keyword evidence="16" id="KW-1185">Reference proteome</keyword>
<evidence type="ECO:0000256" key="3">
    <source>
        <dbReference type="ARBA" id="ARBA00022705"/>
    </source>
</evidence>
<dbReference type="Proteomes" id="UP000635902">
    <property type="component" value="Unassembled WGS sequence"/>
</dbReference>
<gene>
    <name evidence="8 15" type="primary">dnaA</name>
    <name evidence="15" type="ORF">IRY30_00480</name>
</gene>
<feature type="binding site" evidence="8">
    <location>
        <position position="264"/>
    </location>
    <ligand>
        <name>ATP</name>
        <dbReference type="ChEBI" id="CHEBI:30616"/>
    </ligand>
</feature>
<dbReference type="InterPro" id="IPR020591">
    <property type="entry name" value="Chromosome_initiator_DnaA-like"/>
</dbReference>
<feature type="domain" description="Chromosomal replication initiator DnaA C-terminal" evidence="14">
    <location>
        <begin position="462"/>
        <end position="531"/>
    </location>
</feature>
<dbReference type="InterPro" id="IPR003593">
    <property type="entry name" value="AAA+_ATPase"/>
</dbReference>
<dbReference type="InterPro" id="IPR027417">
    <property type="entry name" value="P-loop_NTPase"/>
</dbReference>
<dbReference type="InterPro" id="IPR001957">
    <property type="entry name" value="Chromosome_initiator_DnaA"/>
</dbReference>
<dbReference type="SUPFAM" id="SSF48295">
    <property type="entry name" value="TrpR-like"/>
    <property type="match status" value="1"/>
</dbReference>
<keyword evidence="7 8" id="KW-0238">DNA-binding</keyword>
<dbReference type="InterPro" id="IPR010921">
    <property type="entry name" value="Trp_repressor/repl_initiator"/>
</dbReference>
<feature type="binding site" evidence="8">
    <location>
        <position position="263"/>
    </location>
    <ligand>
        <name>ATP</name>
        <dbReference type="ChEBI" id="CHEBI:30616"/>
    </ligand>
</feature>
<dbReference type="Gene3D" id="1.10.8.60">
    <property type="match status" value="1"/>
</dbReference>
<dbReference type="SUPFAM" id="SSF52540">
    <property type="entry name" value="P-loop containing nucleoside triphosphate hydrolases"/>
    <property type="match status" value="1"/>
</dbReference>
<dbReference type="SMART" id="SM00382">
    <property type="entry name" value="AAA"/>
    <property type="match status" value="1"/>
</dbReference>
<dbReference type="EMBL" id="JADKMY010000001">
    <property type="protein sequence ID" value="MBF4552560.1"/>
    <property type="molecule type" value="Genomic_DNA"/>
</dbReference>
<keyword evidence="6 8" id="KW-0446">Lipid-binding</keyword>
<evidence type="ECO:0000256" key="11">
    <source>
        <dbReference type="RuleBase" id="RU004227"/>
    </source>
</evidence>
<comment type="similarity">
    <text evidence="1 8 11">Belongs to the DnaA family.</text>
</comment>
<comment type="subunit">
    <text evidence="8">Oligomerizes as a right-handed, spiral filament on DNA at oriC.</text>
</comment>
<keyword evidence="3 8" id="KW-0235">DNA replication</keyword>
<dbReference type="Pfam" id="PF00308">
    <property type="entry name" value="Bac_DnaA"/>
    <property type="match status" value="1"/>
</dbReference>
<dbReference type="PRINTS" id="PR00051">
    <property type="entry name" value="DNAA"/>
</dbReference>
<evidence type="ECO:0000256" key="10">
    <source>
        <dbReference type="RuleBase" id="RU000577"/>
    </source>
</evidence>
<evidence type="ECO:0000256" key="4">
    <source>
        <dbReference type="ARBA" id="ARBA00022741"/>
    </source>
</evidence>
<evidence type="ECO:0000313" key="16">
    <source>
        <dbReference type="Proteomes" id="UP000635902"/>
    </source>
</evidence>
<name>A0ABR9ZGP0_9CORY</name>
<comment type="domain">
    <text evidence="8">Domain I is involved in oligomerization and binding regulators, domain II is flexibile and of varying length in different bacteria, domain III forms the AAA+ region, while domain IV binds dsDNA.</text>
</comment>
<reference evidence="15 16" key="1">
    <citation type="submission" date="2020-10" db="EMBL/GenBank/DDBJ databases">
        <title>Novel species in genus Corynebacterium.</title>
        <authorList>
            <person name="Zhang G."/>
        </authorList>
    </citation>
    <scope>NUCLEOTIDE SEQUENCE [LARGE SCALE GENOMIC DNA]</scope>
    <source>
        <strain evidence="15 16">DSM 45110</strain>
    </source>
</reference>
<sequence>MNSPSASSHESFPHLWSSVISRWLADDPANQEFPALTQKQRALLAQIQPEVLAGNYMILQTASRLVREEVESKLNSAICEVFSRELGRNIQLSINIVSPSAMNTPAEESPEEISTAPAHTPPAPAPEPQRTREELAEEHARSYQASTDHIDVEPSPVPQNWGRMVSPSLADSPRQSPPATPTAPHQAESYPSGNRKSDDDVFRSLQNDPDEQDDQPHMNNRYTFDTFVTGDSNSLAYAACRAVAEYPGKSYNPLMIWGESGLGKTHLLHATAHYAQELRPNMRIKYVSSEELTNEFINSISTGGRKDFKDRYRNLDLLIVDDTQFLQGKESTQEEFFHTFNALHQAGKQIVLSSDRPPRQLTTLEDRLRTRFESGLTADVHSPDLETRMAILTMKARSQNVELPQDVKEMIASRYEKSIRPLEGALIKVLAYCSLGHQPISLQAAEVALQDIMPDDADVEITPQLIIEVISEFFSLTPDEIVGKGRARQVANARQIGMYLGRELTDLSLPKLGQAFGGRDHTTVMYAERRINDKIQEDHKTFNQVQELTQRIKARSRD</sequence>
<feature type="binding site" evidence="8">
    <location>
        <position position="261"/>
    </location>
    <ligand>
        <name>ATP</name>
        <dbReference type="ChEBI" id="CHEBI:30616"/>
    </ligand>
</feature>
<dbReference type="InterPro" id="IPR013317">
    <property type="entry name" value="DnaA_dom"/>
</dbReference>
<evidence type="ECO:0000256" key="6">
    <source>
        <dbReference type="ARBA" id="ARBA00023121"/>
    </source>
</evidence>
<comment type="function">
    <text evidence="8 10">Plays an essential role in the initiation and regulation of chromosomal replication. ATP-DnaA binds to the origin of replication (oriC) to initiate formation of the DNA replication initiation complex once per cell cycle. Binds the DnaA box (a 9 base pair repeat at the origin) and separates the double-stranded (ds)DNA. Forms a right-handed helical filament on oriC DNA; dsDNA binds to the exterior of the filament while single-stranded (ss)DNA is stabiized in the filament's interior. The ATP-DnaA-oriC complex binds and stabilizes one strand of the AT-rich DNA unwinding element (DUE), permitting loading of DNA polymerase. After initiation quickly degrades to an ADP-DnaA complex that is not apt for DNA replication. Binds acidic phospholipids.</text>
</comment>
<feature type="binding site" evidence="8">
    <location>
        <position position="265"/>
    </location>
    <ligand>
        <name>ATP</name>
        <dbReference type="ChEBI" id="CHEBI:30616"/>
    </ligand>
</feature>
<evidence type="ECO:0000259" key="14">
    <source>
        <dbReference type="SMART" id="SM00760"/>
    </source>
</evidence>
<keyword evidence="2 8" id="KW-0963">Cytoplasm</keyword>
<feature type="compositionally biased region" description="Basic and acidic residues" evidence="12">
    <location>
        <begin position="129"/>
        <end position="141"/>
    </location>
</feature>
<dbReference type="CDD" id="cd00009">
    <property type="entry name" value="AAA"/>
    <property type="match status" value="1"/>
</dbReference>
<proteinExistence type="inferred from homology"/>
<dbReference type="PANTHER" id="PTHR30050:SF2">
    <property type="entry name" value="CHROMOSOMAL REPLICATION INITIATOR PROTEIN DNAA"/>
    <property type="match status" value="1"/>
</dbReference>
<evidence type="ECO:0000256" key="5">
    <source>
        <dbReference type="ARBA" id="ARBA00022840"/>
    </source>
</evidence>
<feature type="domain" description="AAA+ ATPase" evidence="13">
    <location>
        <begin position="250"/>
        <end position="378"/>
    </location>
</feature>
<feature type="region of interest" description="Domain IV, binds dsDNA" evidence="8">
    <location>
        <begin position="434"/>
        <end position="558"/>
    </location>
</feature>
<dbReference type="NCBIfam" id="NF010686">
    <property type="entry name" value="PRK14086.1"/>
    <property type="match status" value="1"/>
</dbReference>
<evidence type="ECO:0000313" key="15">
    <source>
        <dbReference type="EMBL" id="MBF4552560.1"/>
    </source>
</evidence>
<dbReference type="HAMAP" id="MF_00377">
    <property type="entry name" value="DnaA_bact"/>
    <property type="match status" value="1"/>
</dbReference>
<evidence type="ECO:0000256" key="12">
    <source>
        <dbReference type="SAM" id="MobiDB-lite"/>
    </source>
</evidence>
<accession>A0ABR9ZGP0</accession>
<dbReference type="Pfam" id="PF08299">
    <property type="entry name" value="Bac_DnaA_C"/>
    <property type="match status" value="1"/>
</dbReference>
<dbReference type="InterPro" id="IPR018312">
    <property type="entry name" value="Chromosome_initiator_DnaA_CS"/>
</dbReference>
<comment type="caution">
    <text evidence="8">Lacks conserved residue(s) required for the propagation of feature annotation.</text>
</comment>
<organism evidence="15 16">
    <name type="scientific">Corynebacterium suicordis DSM 45110</name>
    <dbReference type="NCBI Taxonomy" id="1121369"/>
    <lineage>
        <taxon>Bacteria</taxon>
        <taxon>Bacillati</taxon>
        <taxon>Actinomycetota</taxon>
        <taxon>Actinomycetes</taxon>
        <taxon>Mycobacteriales</taxon>
        <taxon>Corynebacteriaceae</taxon>
        <taxon>Corynebacterium</taxon>
    </lineage>
</organism>
<evidence type="ECO:0000256" key="7">
    <source>
        <dbReference type="ARBA" id="ARBA00023125"/>
    </source>
</evidence>
<dbReference type="InterPro" id="IPR013159">
    <property type="entry name" value="DnaA_C"/>
</dbReference>
<dbReference type="PROSITE" id="PS01008">
    <property type="entry name" value="DNAA"/>
    <property type="match status" value="1"/>
</dbReference>
<feature type="region of interest" description="Domain I, interacts with DnaA modulators" evidence="8">
    <location>
        <begin position="1"/>
        <end position="110"/>
    </location>
</feature>
<dbReference type="Gene3D" id="1.10.1750.10">
    <property type="match status" value="1"/>
</dbReference>
<comment type="caution">
    <text evidence="15">The sequence shown here is derived from an EMBL/GenBank/DDBJ whole genome shotgun (WGS) entry which is preliminary data.</text>
</comment>
<dbReference type="PANTHER" id="PTHR30050">
    <property type="entry name" value="CHROMOSOMAL REPLICATION INITIATOR PROTEIN DNAA"/>
    <property type="match status" value="1"/>
</dbReference>
<keyword evidence="4 8" id="KW-0547">Nucleotide-binding</keyword>
<evidence type="ECO:0000256" key="2">
    <source>
        <dbReference type="ARBA" id="ARBA00022490"/>
    </source>
</evidence>
<dbReference type="CDD" id="cd06571">
    <property type="entry name" value="Bac_DnaA_C"/>
    <property type="match status" value="1"/>
</dbReference>
<evidence type="ECO:0000256" key="8">
    <source>
        <dbReference type="HAMAP-Rule" id="MF_00377"/>
    </source>
</evidence>